<proteinExistence type="inferred from homology"/>
<dbReference type="PANTHER" id="PTHR23321">
    <property type="entry name" value="RIBOSOMAL PROTEIN S15, BACTERIAL AND ORGANELLAR"/>
    <property type="match status" value="1"/>
</dbReference>
<dbReference type="KEGG" id="kpin:30175930"/>
<evidence type="ECO:0000313" key="7">
    <source>
        <dbReference type="Proteomes" id="UP000094020"/>
    </source>
</evidence>
<dbReference type="GO" id="GO:0005737">
    <property type="term" value="C:cytoplasm"/>
    <property type="evidence" value="ECO:0007669"/>
    <property type="project" value="UniProtKB-ARBA"/>
</dbReference>
<reference evidence="5" key="1">
    <citation type="submission" date="2013-07" db="EMBL/GenBank/DDBJ databases">
        <title>The Genome Sequence of Cryptococcus pinus CBS10737.</title>
        <authorList>
            <consortium name="The Broad Institute Genome Sequencing Platform"/>
            <person name="Cuomo C."/>
            <person name="Litvintseva A."/>
            <person name="Chen Y."/>
            <person name="Heitman J."/>
            <person name="Sun S."/>
            <person name="Springer D."/>
            <person name="Dromer F."/>
            <person name="Young S.K."/>
            <person name="Zeng Q."/>
            <person name="Gargeya S."/>
            <person name="Fitzgerald M."/>
            <person name="Abouelleil A."/>
            <person name="Alvarado L."/>
            <person name="Berlin A.M."/>
            <person name="Chapman S.B."/>
            <person name="Dewar J."/>
            <person name="Goldberg J."/>
            <person name="Griggs A."/>
            <person name="Gujja S."/>
            <person name="Hansen M."/>
            <person name="Howarth C."/>
            <person name="Imamovic A."/>
            <person name="Larimer J."/>
            <person name="McCowan C."/>
            <person name="Murphy C."/>
            <person name="Pearson M."/>
            <person name="Priest M."/>
            <person name="Roberts A."/>
            <person name="Saif S."/>
            <person name="Shea T."/>
            <person name="Sykes S."/>
            <person name="Wortman J."/>
            <person name="Nusbaum C."/>
            <person name="Birren B."/>
        </authorList>
    </citation>
    <scope>NUCLEOTIDE SEQUENCE [LARGE SCALE GENOMIC DNA]</scope>
    <source>
        <strain evidence="5">CBS 10737</strain>
    </source>
</reference>
<dbReference type="Gene3D" id="1.10.287.10">
    <property type="entry name" value="S15/NS1, RNA-binding"/>
    <property type="match status" value="1"/>
</dbReference>
<keyword evidence="2 4" id="KW-0689">Ribosomal protein</keyword>
<dbReference type="RefSeq" id="XP_019007925.1">
    <property type="nucleotide sequence ID" value="XM_019159253.1"/>
</dbReference>
<accession>A0A1B9HTV9</accession>
<dbReference type="GO" id="GO:0006412">
    <property type="term" value="P:translation"/>
    <property type="evidence" value="ECO:0007669"/>
    <property type="project" value="InterPro"/>
</dbReference>
<keyword evidence="3 4" id="KW-0687">Ribonucleoprotein</keyword>
<evidence type="ECO:0000256" key="4">
    <source>
        <dbReference type="RuleBase" id="RU003919"/>
    </source>
</evidence>
<reference evidence="6" key="4">
    <citation type="submission" date="2024-02" db="EMBL/GenBank/DDBJ databases">
        <title>Comparative genomics of Cryptococcus and Kwoniella reveals pathogenesis evolution and contrasting modes of karyotype evolution via chromosome fusion or intercentromeric recombination.</title>
        <authorList>
            <person name="Coelho M.A."/>
            <person name="David-Palma M."/>
            <person name="Shea T."/>
            <person name="Bowers K."/>
            <person name="McGinley-Smith S."/>
            <person name="Mohammad A.W."/>
            <person name="Gnirke A."/>
            <person name="Yurkov A.M."/>
            <person name="Nowrousian M."/>
            <person name="Sun S."/>
            <person name="Cuomo C.A."/>
            <person name="Heitman J."/>
        </authorList>
    </citation>
    <scope>NUCLEOTIDE SEQUENCE</scope>
    <source>
        <strain evidence="6">CBS 10737</strain>
    </source>
</reference>
<evidence type="ECO:0000256" key="1">
    <source>
        <dbReference type="ARBA" id="ARBA00008434"/>
    </source>
</evidence>
<dbReference type="AlphaFoldDB" id="A0A1B9HTV9"/>
<dbReference type="STRING" id="1296096.A0A1B9HTV9"/>
<evidence type="ECO:0000256" key="2">
    <source>
        <dbReference type="ARBA" id="ARBA00022980"/>
    </source>
</evidence>
<dbReference type="GO" id="GO:0005840">
    <property type="term" value="C:ribosome"/>
    <property type="evidence" value="ECO:0007669"/>
    <property type="project" value="UniProtKB-KW"/>
</dbReference>
<dbReference type="EMBL" id="KI894016">
    <property type="protein sequence ID" value="OCF46706.1"/>
    <property type="molecule type" value="Genomic_DNA"/>
</dbReference>
<evidence type="ECO:0000313" key="6">
    <source>
        <dbReference type="EMBL" id="WWC72586.1"/>
    </source>
</evidence>
<dbReference type="InterPro" id="IPR005290">
    <property type="entry name" value="Ribosomal_uS15_bac-type"/>
</dbReference>
<dbReference type="HAMAP" id="MF_01343_B">
    <property type="entry name" value="Ribosomal_uS15_B"/>
    <property type="match status" value="1"/>
</dbReference>
<protein>
    <submittedName>
        <fullName evidence="5">Ribosomal protein S15</fullName>
    </submittedName>
</protein>
<comment type="similarity">
    <text evidence="1 4">Belongs to the universal ribosomal protein uS15 family.</text>
</comment>
<reference evidence="5" key="3">
    <citation type="submission" date="2016-07" db="EMBL/GenBank/DDBJ databases">
        <title>Evolution of pathogenesis and genome organization in the Tremellales.</title>
        <authorList>
            <person name="Cuomo C."/>
            <person name="Litvintseva A."/>
            <person name="Heitman J."/>
            <person name="Chen Y."/>
            <person name="Sun S."/>
            <person name="Springer D."/>
            <person name="Dromer F."/>
            <person name="Young S."/>
            <person name="Zeng Q."/>
            <person name="Chapman S."/>
            <person name="Gujja S."/>
            <person name="Saif S."/>
            <person name="Birren B."/>
        </authorList>
    </citation>
    <scope>NUCLEOTIDE SEQUENCE</scope>
    <source>
        <strain evidence="5">CBS 10737</strain>
    </source>
</reference>
<dbReference type="Proteomes" id="UP000094020">
    <property type="component" value="Chromosome 9"/>
</dbReference>
<reference evidence="6" key="2">
    <citation type="submission" date="2013-07" db="EMBL/GenBank/DDBJ databases">
        <authorList>
            <consortium name="The Broad Institute Genome Sequencing Platform"/>
            <person name="Cuomo C."/>
            <person name="Litvintseva A."/>
            <person name="Chen Y."/>
            <person name="Heitman J."/>
            <person name="Sun S."/>
            <person name="Springer D."/>
            <person name="Dromer F."/>
            <person name="Young S.K."/>
            <person name="Zeng Q."/>
            <person name="Gargeya S."/>
            <person name="Fitzgerald M."/>
            <person name="Abouelleil A."/>
            <person name="Alvarado L."/>
            <person name="Berlin A.M."/>
            <person name="Chapman S.B."/>
            <person name="Dewar J."/>
            <person name="Goldberg J."/>
            <person name="Griggs A."/>
            <person name="Gujja S."/>
            <person name="Hansen M."/>
            <person name="Howarth C."/>
            <person name="Imamovic A."/>
            <person name="Larimer J."/>
            <person name="McCowan C."/>
            <person name="Murphy C."/>
            <person name="Pearson M."/>
            <person name="Priest M."/>
            <person name="Roberts A."/>
            <person name="Saif S."/>
            <person name="Shea T."/>
            <person name="Sykes S."/>
            <person name="Wortman J."/>
            <person name="Nusbaum C."/>
            <person name="Birren B."/>
        </authorList>
    </citation>
    <scope>NUCLEOTIDE SEQUENCE</scope>
    <source>
        <strain evidence="6">CBS 10737</strain>
    </source>
</reference>
<dbReference type="EMBL" id="CP144527">
    <property type="protein sequence ID" value="WWC72586.1"/>
    <property type="molecule type" value="Genomic_DNA"/>
</dbReference>
<dbReference type="SMART" id="SM01387">
    <property type="entry name" value="Ribosomal_S15"/>
    <property type="match status" value="1"/>
</dbReference>
<dbReference type="GO" id="GO:0003735">
    <property type="term" value="F:structural constituent of ribosome"/>
    <property type="evidence" value="ECO:0007669"/>
    <property type="project" value="InterPro"/>
</dbReference>
<organism evidence="5">
    <name type="scientific">Kwoniella pini CBS 10737</name>
    <dbReference type="NCBI Taxonomy" id="1296096"/>
    <lineage>
        <taxon>Eukaryota</taxon>
        <taxon>Fungi</taxon>
        <taxon>Dikarya</taxon>
        <taxon>Basidiomycota</taxon>
        <taxon>Agaricomycotina</taxon>
        <taxon>Tremellomycetes</taxon>
        <taxon>Tremellales</taxon>
        <taxon>Cryptococcaceae</taxon>
        <taxon>Kwoniella</taxon>
    </lineage>
</organism>
<dbReference type="SUPFAM" id="SSF47060">
    <property type="entry name" value="S15/NS1 RNA-binding domain"/>
    <property type="match status" value="1"/>
</dbReference>
<dbReference type="PANTHER" id="PTHR23321:SF26">
    <property type="entry name" value="SMALL RIBOSOMAL SUBUNIT PROTEIN US15M"/>
    <property type="match status" value="1"/>
</dbReference>
<dbReference type="NCBIfam" id="TIGR00952">
    <property type="entry name" value="S15_bact"/>
    <property type="match status" value="1"/>
</dbReference>
<name>A0A1B9HTV9_9TREE</name>
<dbReference type="OrthoDB" id="441444at2759"/>
<evidence type="ECO:0000256" key="3">
    <source>
        <dbReference type="ARBA" id="ARBA00023274"/>
    </source>
</evidence>
<keyword evidence="7" id="KW-1185">Reference proteome</keyword>
<sequence>MSFNVPAIRASFPFSASSIAGPSRLGYRLFSTTNSNQVSKRKLIAKRRKNANLELQSSKIQKPEFIDPILGKVHYKLQSTRLNQNPINEEELKSKSQSQTKSKLSKILLNYEEIAYSPPPNYFKKEEPNFYLPGISNFDKKLLFGALPHLSTELKLSTNNNNIEEQEEIEPNKKTELLMRILDLRNSNKQNFNFLNRQRVIDEFGKGKNTGSSDVQAALLTAKILNLLSHINQNPKDISNKRSLRLLVQQRARHLKYFKRTNSVESYDELLSQLDLERGAVEGELRFNF</sequence>
<dbReference type="Pfam" id="PF00312">
    <property type="entry name" value="Ribosomal_S15"/>
    <property type="match status" value="1"/>
</dbReference>
<dbReference type="CDD" id="cd00353">
    <property type="entry name" value="Ribosomal_S15p_S13e"/>
    <property type="match status" value="1"/>
</dbReference>
<gene>
    <name evidence="5" type="ORF">I206_07561</name>
    <name evidence="6" type="ORF">I206_106548</name>
</gene>
<dbReference type="GO" id="GO:1990904">
    <property type="term" value="C:ribonucleoprotein complex"/>
    <property type="evidence" value="ECO:0007669"/>
    <property type="project" value="UniProtKB-KW"/>
</dbReference>
<dbReference type="GeneID" id="30175930"/>
<evidence type="ECO:0000313" key="5">
    <source>
        <dbReference type="EMBL" id="OCF46706.1"/>
    </source>
</evidence>
<dbReference type="InterPro" id="IPR000589">
    <property type="entry name" value="Ribosomal_uS15"/>
</dbReference>
<dbReference type="InterPro" id="IPR009068">
    <property type="entry name" value="uS15_NS1_RNA-bd_sf"/>
</dbReference>